<dbReference type="Pfam" id="PF04255">
    <property type="entry name" value="DUF433"/>
    <property type="match status" value="1"/>
</dbReference>
<keyword evidence="2" id="KW-1185">Reference proteome</keyword>
<dbReference type="InterPro" id="IPR007367">
    <property type="entry name" value="DUF433"/>
</dbReference>
<dbReference type="SUPFAM" id="SSF46689">
    <property type="entry name" value="Homeodomain-like"/>
    <property type="match status" value="1"/>
</dbReference>
<dbReference type="KEGG" id="pnd:Pla175_36240"/>
<dbReference type="InterPro" id="IPR009057">
    <property type="entry name" value="Homeodomain-like_sf"/>
</dbReference>
<proteinExistence type="predicted"/>
<evidence type="ECO:0000313" key="2">
    <source>
        <dbReference type="Proteomes" id="UP000317429"/>
    </source>
</evidence>
<protein>
    <recommendedName>
        <fullName evidence="3">DUF433 domain-containing protein</fullName>
    </recommendedName>
</protein>
<dbReference type="Proteomes" id="UP000317429">
    <property type="component" value="Chromosome"/>
</dbReference>
<name>A0A518DFK7_9BACT</name>
<dbReference type="RefSeq" id="WP_145288265.1">
    <property type="nucleotide sequence ID" value="NZ_CP036291.1"/>
</dbReference>
<reference evidence="1 2" key="1">
    <citation type="submission" date="2019-02" db="EMBL/GenBank/DDBJ databases">
        <title>Deep-cultivation of Planctomycetes and their phenomic and genomic characterization uncovers novel biology.</title>
        <authorList>
            <person name="Wiegand S."/>
            <person name="Jogler M."/>
            <person name="Boedeker C."/>
            <person name="Pinto D."/>
            <person name="Vollmers J."/>
            <person name="Rivas-Marin E."/>
            <person name="Kohn T."/>
            <person name="Peeters S.H."/>
            <person name="Heuer A."/>
            <person name="Rast P."/>
            <person name="Oberbeckmann S."/>
            <person name="Bunk B."/>
            <person name="Jeske O."/>
            <person name="Meyerdierks A."/>
            <person name="Storesund J.E."/>
            <person name="Kallscheuer N."/>
            <person name="Luecker S."/>
            <person name="Lage O.M."/>
            <person name="Pohl T."/>
            <person name="Merkel B.J."/>
            <person name="Hornburger P."/>
            <person name="Mueller R.-W."/>
            <person name="Bruemmer F."/>
            <person name="Labrenz M."/>
            <person name="Spormann A.M."/>
            <person name="Op den Camp H."/>
            <person name="Overmann J."/>
            <person name="Amann R."/>
            <person name="Jetten M.S.M."/>
            <person name="Mascher T."/>
            <person name="Medema M.H."/>
            <person name="Devos D.P."/>
            <person name="Kaster A.-K."/>
            <person name="Ovreas L."/>
            <person name="Rohde M."/>
            <person name="Galperin M.Y."/>
            <person name="Jogler C."/>
        </authorList>
    </citation>
    <scope>NUCLEOTIDE SEQUENCE [LARGE SCALE GENOMIC DNA]</scope>
    <source>
        <strain evidence="1 2">Pla175</strain>
    </source>
</reference>
<dbReference type="InterPro" id="IPR036388">
    <property type="entry name" value="WH-like_DNA-bd_sf"/>
</dbReference>
<dbReference type="OrthoDB" id="9808242at2"/>
<evidence type="ECO:0000313" key="1">
    <source>
        <dbReference type="EMBL" id="QDU90222.1"/>
    </source>
</evidence>
<dbReference type="PANTHER" id="PTHR34849:SF3">
    <property type="entry name" value="SSR2962 PROTEIN"/>
    <property type="match status" value="1"/>
</dbReference>
<dbReference type="EMBL" id="CP036291">
    <property type="protein sequence ID" value="QDU90222.1"/>
    <property type="molecule type" value="Genomic_DNA"/>
</dbReference>
<accession>A0A518DFK7</accession>
<gene>
    <name evidence="1" type="ORF">Pla175_36240</name>
</gene>
<sequence length="71" mass="7863">MSTVISVDPEIQGGTPCFAGTRVPVVSLFDALKHNRSIEYFLEQFPTVERSQVVDLLDEVEAKMLPEVPVS</sequence>
<dbReference type="PANTHER" id="PTHR34849">
    <property type="entry name" value="SSL5025 PROTEIN"/>
    <property type="match status" value="1"/>
</dbReference>
<evidence type="ECO:0008006" key="3">
    <source>
        <dbReference type="Google" id="ProtNLM"/>
    </source>
</evidence>
<dbReference type="Gene3D" id="1.10.10.10">
    <property type="entry name" value="Winged helix-like DNA-binding domain superfamily/Winged helix DNA-binding domain"/>
    <property type="match status" value="1"/>
</dbReference>
<dbReference type="AlphaFoldDB" id="A0A518DFK7"/>
<organism evidence="1 2">
    <name type="scientific">Pirellulimonas nuda</name>
    <dbReference type="NCBI Taxonomy" id="2528009"/>
    <lineage>
        <taxon>Bacteria</taxon>
        <taxon>Pseudomonadati</taxon>
        <taxon>Planctomycetota</taxon>
        <taxon>Planctomycetia</taxon>
        <taxon>Pirellulales</taxon>
        <taxon>Lacipirellulaceae</taxon>
        <taxon>Pirellulimonas</taxon>
    </lineage>
</organism>